<name>A0A917DQL0_9BACL</name>
<organism evidence="2 3">
    <name type="scientific">Paenibacillus nasutitermitis</name>
    <dbReference type="NCBI Taxonomy" id="1652958"/>
    <lineage>
        <taxon>Bacteria</taxon>
        <taxon>Bacillati</taxon>
        <taxon>Bacillota</taxon>
        <taxon>Bacilli</taxon>
        <taxon>Bacillales</taxon>
        <taxon>Paenibacillaceae</taxon>
        <taxon>Paenibacillus</taxon>
    </lineage>
</organism>
<dbReference type="PANTHER" id="PTHR43649:SF27">
    <property type="entry name" value="EXTRACELLULAR SOLUTE-BINDING PROTEIN FAMILY 1"/>
    <property type="match status" value="1"/>
</dbReference>
<feature type="compositionally biased region" description="Basic and acidic residues" evidence="1">
    <location>
        <begin position="958"/>
        <end position="969"/>
    </location>
</feature>
<dbReference type="Pfam" id="PF01547">
    <property type="entry name" value="SBP_bac_1"/>
    <property type="match status" value="1"/>
</dbReference>
<dbReference type="Gene3D" id="3.40.190.10">
    <property type="entry name" value="Periplasmic binding protein-like II"/>
    <property type="match status" value="1"/>
</dbReference>
<dbReference type="SUPFAM" id="SSF53850">
    <property type="entry name" value="Periplasmic binding protein-like II"/>
    <property type="match status" value="1"/>
</dbReference>
<protein>
    <submittedName>
        <fullName evidence="2">ABC transporter substrate-binding protein</fullName>
    </submittedName>
</protein>
<evidence type="ECO:0000313" key="3">
    <source>
        <dbReference type="Proteomes" id="UP000612456"/>
    </source>
</evidence>
<dbReference type="RefSeq" id="WP_188990372.1">
    <property type="nucleotide sequence ID" value="NZ_BMHP01000001.1"/>
</dbReference>
<evidence type="ECO:0000313" key="2">
    <source>
        <dbReference type="EMBL" id="GGD57241.1"/>
    </source>
</evidence>
<accession>A0A917DQL0</accession>
<evidence type="ECO:0000256" key="1">
    <source>
        <dbReference type="SAM" id="MobiDB-lite"/>
    </source>
</evidence>
<comment type="caution">
    <text evidence="2">The sequence shown here is derived from an EMBL/GenBank/DDBJ whole genome shotgun (WGS) entry which is preliminary data.</text>
</comment>
<dbReference type="PANTHER" id="PTHR43649">
    <property type="entry name" value="ARABINOSE-BINDING PROTEIN-RELATED"/>
    <property type="match status" value="1"/>
</dbReference>
<sequence length="997" mass="111121">MIRINRSVATLIGIIVLAAGFLAYRSLTAEQIAYPVMAAAALESVPDKEAEAGTDGAGAVPPAYRELARSYPQPGDGLGEAVVITASSYSGKSSDAAIEQTEEEGGGDTALAWNNDQGWVEWHFRIPEDGLYQLQIQYAPQSGSYDSIMRGFQIDGSYPFEEAKSLALDRYWKDSQFPYVKNKLGNEIRPVQTEIGGWKSGTISNYAVSSEPLMWQLSGGEHVLRMTAGSGQLKLASLSWTPAKIAPAYEQYLSEAEGTGTSAPGEPWFHIYEAEKFSSKSKPGIQTASVREPAVSPDPKGRIVYNAIGGERWKNAGEWVEWTMEAPRDGFYEIELKYAQTWRSKSNVYRTVAIDGKVPFRELLHYKLPETGHLELLPLQDGEGRPYRIYLKRGAHTIRLTADATQLEPAAEAMKKSIAELNSFDRKIRQISGNYGFGRGGTNIDVNRTWNLATYYPGIEEDLNAMLVRLNQTAAYLEGVHQNRTDAVTSIRVVVDTLQDYLNDIDGIPDRIADLSVAQSSLALWLNQQTDQPLMLDYIVLRTPGAQTGLKTASTASYLWYSAVDFARTFTMSYNEKSLNKEDAITIWVQRGRDYADLLNQMIEQEFTPQTGITVNVNLMPNPNALILSNAAGDQPDLVLGVSGDMPVDYAMRGAVEDLSGYEGFDEVMQRFIPGVMNGYRFNGGVYGLPEIQNFSALYYRSDILSGLGLEPPDTWEDVYRMLPTLQEQGMAFYYPPKDFATLFLENKASFYNKTGTGTLLGEKNALHAFTQWSELFGKYLFPQDVPSFLEHFRKGDVPIGIADFSTYIMLNVAAPDIAGQWKMAPLPGIKNSGGVVERWAQQPTSAAMIMKKSDKKQQAWQFMKWWTATDVQRRYGSDIESYYGLEYRWNTANVNALLSMPWPQQDLSAMKEQLRWGSNVPIVPGHYFLPRIMDFAWNDAVLRAVPAKEALEAGASDLEREMRRKQDDFGLPPDTDLQVPEALKPYDFSIAGGANP</sequence>
<reference evidence="2" key="2">
    <citation type="submission" date="2020-09" db="EMBL/GenBank/DDBJ databases">
        <authorList>
            <person name="Sun Q."/>
            <person name="Zhou Y."/>
        </authorList>
    </citation>
    <scope>NUCLEOTIDE SEQUENCE</scope>
    <source>
        <strain evidence="2">CGMCC 1.15178</strain>
    </source>
</reference>
<gene>
    <name evidence="2" type="ORF">GCM10010911_13780</name>
</gene>
<dbReference type="Gene3D" id="2.60.120.260">
    <property type="entry name" value="Galactose-binding domain-like"/>
    <property type="match status" value="2"/>
</dbReference>
<dbReference type="InterPro" id="IPR006059">
    <property type="entry name" value="SBP"/>
</dbReference>
<dbReference type="AlphaFoldDB" id="A0A917DQL0"/>
<proteinExistence type="predicted"/>
<dbReference type="EMBL" id="BMHP01000001">
    <property type="protein sequence ID" value="GGD57241.1"/>
    <property type="molecule type" value="Genomic_DNA"/>
</dbReference>
<dbReference type="InterPro" id="IPR050490">
    <property type="entry name" value="Bact_solute-bd_prot1"/>
</dbReference>
<reference evidence="2" key="1">
    <citation type="journal article" date="2014" name="Int. J. Syst. Evol. Microbiol.">
        <title>Complete genome sequence of Corynebacterium casei LMG S-19264T (=DSM 44701T), isolated from a smear-ripened cheese.</title>
        <authorList>
            <consortium name="US DOE Joint Genome Institute (JGI-PGF)"/>
            <person name="Walter F."/>
            <person name="Albersmeier A."/>
            <person name="Kalinowski J."/>
            <person name="Ruckert C."/>
        </authorList>
    </citation>
    <scope>NUCLEOTIDE SEQUENCE</scope>
    <source>
        <strain evidence="2">CGMCC 1.15178</strain>
    </source>
</reference>
<feature type="region of interest" description="Disordered" evidence="1">
    <location>
        <begin position="958"/>
        <end position="980"/>
    </location>
</feature>
<dbReference type="Proteomes" id="UP000612456">
    <property type="component" value="Unassembled WGS sequence"/>
</dbReference>
<keyword evidence="3" id="KW-1185">Reference proteome</keyword>